<keyword evidence="1" id="KW-0812">Transmembrane</keyword>
<dbReference type="Proteomes" id="UP000319837">
    <property type="component" value="Unassembled WGS sequence"/>
</dbReference>
<dbReference type="InterPro" id="IPR011032">
    <property type="entry name" value="GroES-like_sf"/>
</dbReference>
<dbReference type="PANTHER" id="PTHR44013">
    <property type="entry name" value="ZINC-TYPE ALCOHOL DEHYDROGENASE-LIKE PROTEIN C16A3.02C"/>
    <property type="match status" value="1"/>
</dbReference>
<dbReference type="SUPFAM" id="SSF50129">
    <property type="entry name" value="GroES-like"/>
    <property type="match status" value="1"/>
</dbReference>
<dbReference type="SMART" id="SM00829">
    <property type="entry name" value="PKS_ER"/>
    <property type="match status" value="1"/>
</dbReference>
<evidence type="ECO:0000256" key="1">
    <source>
        <dbReference type="SAM" id="Phobius"/>
    </source>
</evidence>
<reference evidence="4" key="1">
    <citation type="submission" date="2018-10" db="EMBL/GenBank/DDBJ databases">
        <title>FDA dAtabase for Regulatory Grade micrObial Sequences (FDA-ARGOS): Supporting development and validation of Infectious Disease Dx tests.</title>
        <authorList>
            <person name="Minogue T."/>
            <person name="Wolcott M."/>
            <person name="Wasieloski L."/>
            <person name="Aguilar W."/>
            <person name="Moore D."/>
            <person name="Tallon L."/>
            <person name="Sadzewicz L."/>
            <person name="Sengamalay N."/>
            <person name="Ott S."/>
            <person name="Godinez A."/>
            <person name="Nagaraj S."/>
            <person name="Vavikolanu K."/>
            <person name="Vyas G."/>
            <person name="Nadendla S."/>
            <person name="George J."/>
            <person name="Sichtig H."/>
        </authorList>
    </citation>
    <scope>NUCLEOTIDE SEQUENCE [LARGE SCALE GENOMIC DNA]</scope>
    <source>
        <strain evidence="4">FDAARGOS_343</strain>
    </source>
</reference>
<dbReference type="GO" id="GO:0016491">
    <property type="term" value="F:oxidoreductase activity"/>
    <property type="evidence" value="ECO:0007669"/>
    <property type="project" value="InterPro"/>
</dbReference>
<dbReference type="Pfam" id="PF13602">
    <property type="entry name" value="ADH_zinc_N_2"/>
    <property type="match status" value="1"/>
</dbReference>
<proteinExistence type="predicted"/>
<keyword evidence="1" id="KW-0472">Membrane</keyword>
<organism evidence="3 4">
    <name type="scientific">Niallia circulans</name>
    <name type="common">Bacillus circulans</name>
    <dbReference type="NCBI Taxonomy" id="1397"/>
    <lineage>
        <taxon>Bacteria</taxon>
        <taxon>Bacillati</taxon>
        <taxon>Bacillota</taxon>
        <taxon>Bacilli</taxon>
        <taxon>Bacillales</taxon>
        <taxon>Bacillaceae</taxon>
        <taxon>Niallia</taxon>
    </lineage>
</organism>
<dbReference type="InterPro" id="IPR013154">
    <property type="entry name" value="ADH-like_N"/>
</dbReference>
<dbReference type="Pfam" id="PF08240">
    <property type="entry name" value="ADH_N"/>
    <property type="match status" value="1"/>
</dbReference>
<protein>
    <submittedName>
        <fullName evidence="3">NAD(P)-dependent alcohol dehydrogenase</fullName>
    </submittedName>
</protein>
<dbReference type="InterPro" id="IPR052733">
    <property type="entry name" value="Chloroplast_QOR"/>
</dbReference>
<evidence type="ECO:0000313" key="3">
    <source>
        <dbReference type="EMBL" id="TRZ40551.1"/>
    </source>
</evidence>
<keyword evidence="1" id="KW-1133">Transmembrane helix</keyword>
<feature type="domain" description="Enoyl reductase (ER)" evidence="2">
    <location>
        <begin position="10"/>
        <end position="320"/>
    </location>
</feature>
<comment type="caution">
    <text evidence="3">The sequence shown here is derived from an EMBL/GenBank/DDBJ whole genome shotgun (WGS) entry which is preliminary data.</text>
</comment>
<dbReference type="SUPFAM" id="SSF51735">
    <property type="entry name" value="NAD(P)-binding Rossmann-fold domains"/>
    <property type="match status" value="1"/>
</dbReference>
<dbReference type="Gene3D" id="3.90.180.10">
    <property type="entry name" value="Medium-chain alcohol dehydrogenases, catalytic domain"/>
    <property type="match status" value="1"/>
</dbReference>
<dbReference type="InterPro" id="IPR020843">
    <property type="entry name" value="ER"/>
</dbReference>
<dbReference type="EMBL" id="RIBP01000001">
    <property type="protein sequence ID" value="TRZ40551.1"/>
    <property type="molecule type" value="Genomic_DNA"/>
</dbReference>
<dbReference type="InterPro" id="IPR036291">
    <property type="entry name" value="NAD(P)-bd_dom_sf"/>
</dbReference>
<dbReference type="CDD" id="cd08267">
    <property type="entry name" value="MDR1"/>
    <property type="match status" value="1"/>
</dbReference>
<name>A0A553SU95_NIACI</name>
<dbReference type="RefSeq" id="WP_185763939.1">
    <property type="nucleotide sequence ID" value="NZ_RIBP01000001.1"/>
</dbReference>
<evidence type="ECO:0000259" key="2">
    <source>
        <dbReference type="SMART" id="SM00829"/>
    </source>
</evidence>
<sequence>MKAMVYSEYGLTDVLELKEVDIPEIKANEVLVKVYAASVNSWDWDLLRGKPFLTRLGGIRKPRYKTLGADIAGRVEAIGENVKNISVGAEVFGDISGCGWGGFAEYVCASEEALSLKPAHMTFEEAAAIPQAGVLALQALRDKGRVHETKKVLINGAGGGVGTFALQIAKLYGAEVTCVDSKGKLEMLKSIGADHVIDYRTEDFTKKNGQKYDLILDVVGNRSIFHYKRAIKSEGKYVMIGGSSFLILQLLLLGPIINKTERKKMTILLHKPSKEDQNFLKDLYTAGKLVPVIDKEYSLNQVPEAIDYLGKGKTKGKVVVCVEDSQS</sequence>
<feature type="transmembrane region" description="Helical" evidence="1">
    <location>
        <begin position="237"/>
        <end position="257"/>
    </location>
</feature>
<accession>A0A553SU95</accession>
<dbReference type="PANTHER" id="PTHR44013:SF1">
    <property type="entry name" value="ZINC-TYPE ALCOHOL DEHYDROGENASE-LIKE PROTEIN C16A3.02C"/>
    <property type="match status" value="1"/>
</dbReference>
<gene>
    <name evidence="3" type="ORF">CEQ21_06515</name>
</gene>
<dbReference type="AlphaFoldDB" id="A0A553SU95"/>
<dbReference type="Gene3D" id="3.40.50.720">
    <property type="entry name" value="NAD(P)-binding Rossmann-like Domain"/>
    <property type="match status" value="1"/>
</dbReference>
<evidence type="ECO:0000313" key="4">
    <source>
        <dbReference type="Proteomes" id="UP000319837"/>
    </source>
</evidence>